<feature type="transmembrane region" description="Helical" evidence="1">
    <location>
        <begin position="128"/>
        <end position="153"/>
    </location>
</feature>
<dbReference type="AlphaFoldDB" id="A0A9P7KLK3"/>
<feature type="transmembrane region" description="Helical" evidence="1">
    <location>
        <begin position="41"/>
        <end position="64"/>
    </location>
</feature>
<gene>
    <name evidence="2" type="ORF">KAF25_006085</name>
</gene>
<dbReference type="EMBL" id="JAGPUO010000017">
    <property type="protein sequence ID" value="KAG5657521.1"/>
    <property type="molecule type" value="Genomic_DNA"/>
</dbReference>
<feature type="transmembrane region" description="Helical" evidence="1">
    <location>
        <begin position="84"/>
        <end position="108"/>
    </location>
</feature>
<name>A0A9P7KLK3_9HYPO</name>
<proteinExistence type="predicted"/>
<keyword evidence="1" id="KW-0472">Membrane</keyword>
<keyword evidence="1" id="KW-1133">Transmembrane helix</keyword>
<reference evidence="2" key="1">
    <citation type="submission" date="2021-04" db="EMBL/GenBank/DDBJ databases">
        <title>Draft genome of Fusarium avenaceum strain F156N33, isolated from an atmospheric sample in Virginia.</title>
        <authorList>
            <person name="Yang S."/>
            <person name="Vinatzer B.A."/>
            <person name="Coleman J."/>
        </authorList>
    </citation>
    <scope>NUCLEOTIDE SEQUENCE</scope>
    <source>
        <strain evidence="2">F156N33</strain>
    </source>
</reference>
<organism evidence="2 3">
    <name type="scientific">Fusarium avenaceum</name>
    <dbReference type="NCBI Taxonomy" id="40199"/>
    <lineage>
        <taxon>Eukaryota</taxon>
        <taxon>Fungi</taxon>
        <taxon>Dikarya</taxon>
        <taxon>Ascomycota</taxon>
        <taxon>Pezizomycotina</taxon>
        <taxon>Sordariomycetes</taxon>
        <taxon>Hypocreomycetidae</taxon>
        <taxon>Hypocreales</taxon>
        <taxon>Nectriaceae</taxon>
        <taxon>Fusarium</taxon>
        <taxon>Fusarium tricinctum species complex</taxon>
    </lineage>
</organism>
<evidence type="ECO:0000313" key="2">
    <source>
        <dbReference type="EMBL" id="KAG5657521.1"/>
    </source>
</evidence>
<protein>
    <submittedName>
        <fullName evidence="2">Uncharacterized protein</fullName>
    </submittedName>
</protein>
<keyword evidence="3" id="KW-1185">Reference proteome</keyword>
<sequence length="193" mass="21454">MSTTTSPFKIAIYCIWTFQFGWLLATSIASIFSGGNVPNPIALILLLFPITFEGFLLFTTASCFSALSPWTRRLNKFFYETRDWAMILPVLTIVWLLGIVMIAGFVAQDLIAGGGYLTKSIGFLNTRISSVIALVVYIGGIFSFIPLPFWNIYVGVQACIRVKNLKSPEEEAIGLTAKGDDDEWNDFQDNRGN</sequence>
<evidence type="ECO:0000313" key="3">
    <source>
        <dbReference type="Proteomes" id="UP000782241"/>
    </source>
</evidence>
<dbReference type="Proteomes" id="UP000782241">
    <property type="component" value="Unassembled WGS sequence"/>
</dbReference>
<accession>A0A9P7KLK3</accession>
<evidence type="ECO:0000256" key="1">
    <source>
        <dbReference type="SAM" id="Phobius"/>
    </source>
</evidence>
<feature type="transmembrane region" description="Helical" evidence="1">
    <location>
        <begin position="12"/>
        <end position="35"/>
    </location>
</feature>
<comment type="caution">
    <text evidence="2">The sequence shown here is derived from an EMBL/GenBank/DDBJ whole genome shotgun (WGS) entry which is preliminary data.</text>
</comment>
<keyword evidence="1" id="KW-0812">Transmembrane</keyword>